<evidence type="ECO:0000256" key="1">
    <source>
        <dbReference type="ARBA" id="ARBA00006484"/>
    </source>
</evidence>
<gene>
    <name evidence="3" type="ORF">UFOPK3376_01756</name>
</gene>
<dbReference type="Pfam" id="PF00106">
    <property type="entry name" value="adh_short"/>
    <property type="match status" value="1"/>
</dbReference>
<dbReference type="GO" id="GO:0016020">
    <property type="term" value="C:membrane"/>
    <property type="evidence" value="ECO:0007669"/>
    <property type="project" value="TreeGrafter"/>
</dbReference>
<sequence>MTTPYNSALVTGASRGIGEAIVRRFRARDMVVHAAALPDQALLDMATETGAIAHGIDLRDTAALAAMMDGLEVDVLVNNAGILPELQPFAASTPATIDALLDVNLRAALHVTNLALPGMIARDRGHIFFMGSIAGKHPTPNTATYGATKAALQAFAEGLRCDLLGSSIRVTVLMPGRVQTRLYDGIFGGNDKATEALYDDFDAIQPDDIATVITHALDLPARVDLTTIEVLPTKQIFGGSTISRNR</sequence>
<keyword evidence="2" id="KW-0560">Oxidoreductase</keyword>
<dbReference type="InterPro" id="IPR036291">
    <property type="entry name" value="NAD(P)-bd_dom_sf"/>
</dbReference>
<dbReference type="InterPro" id="IPR020904">
    <property type="entry name" value="Sc_DH/Rdtase_CS"/>
</dbReference>
<dbReference type="InterPro" id="IPR002347">
    <property type="entry name" value="SDR_fam"/>
</dbReference>
<dbReference type="PRINTS" id="PR00081">
    <property type="entry name" value="GDHRDH"/>
</dbReference>
<evidence type="ECO:0000313" key="3">
    <source>
        <dbReference type="EMBL" id="CAB4883121.1"/>
    </source>
</evidence>
<dbReference type="PRINTS" id="PR00080">
    <property type="entry name" value="SDRFAMILY"/>
</dbReference>
<reference evidence="3" key="1">
    <citation type="submission" date="2020-05" db="EMBL/GenBank/DDBJ databases">
        <authorList>
            <person name="Chiriac C."/>
            <person name="Salcher M."/>
            <person name="Ghai R."/>
            <person name="Kavagutti S V."/>
        </authorList>
    </citation>
    <scope>NUCLEOTIDE SEQUENCE</scope>
</reference>
<dbReference type="GO" id="GO:0016491">
    <property type="term" value="F:oxidoreductase activity"/>
    <property type="evidence" value="ECO:0007669"/>
    <property type="project" value="UniProtKB-KW"/>
</dbReference>
<dbReference type="AlphaFoldDB" id="A0A6J7ELQ7"/>
<organism evidence="3">
    <name type="scientific">freshwater metagenome</name>
    <dbReference type="NCBI Taxonomy" id="449393"/>
    <lineage>
        <taxon>unclassified sequences</taxon>
        <taxon>metagenomes</taxon>
        <taxon>ecological metagenomes</taxon>
    </lineage>
</organism>
<dbReference type="EMBL" id="CAFBLP010000043">
    <property type="protein sequence ID" value="CAB4883121.1"/>
    <property type="molecule type" value="Genomic_DNA"/>
</dbReference>
<proteinExistence type="inferred from homology"/>
<dbReference type="Gene3D" id="3.40.50.720">
    <property type="entry name" value="NAD(P)-binding Rossmann-like Domain"/>
    <property type="match status" value="1"/>
</dbReference>
<dbReference type="SUPFAM" id="SSF51735">
    <property type="entry name" value="NAD(P)-binding Rossmann-fold domains"/>
    <property type="match status" value="1"/>
</dbReference>
<evidence type="ECO:0000256" key="2">
    <source>
        <dbReference type="ARBA" id="ARBA00023002"/>
    </source>
</evidence>
<accession>A0A6J7ELQ7</accession>
<dbReference type="PROSITE" id="PS00061">
    <property type="entry name" value="ADH_SHORT"/>
    <property type="match status" value="1"/>
</dbReference>
<name>A0A6J7ELQ7_9ZZZZ</name>
<dbReference type="PANTHER" id="PTHR44196:SF1">
    <property type="entry name" value="DEHYDROGENASE_REDUCTASE SDR FAMILY MEMBER 7B"/>
    <property type="match status" value="1"/>
</dbReference>
<dbReference type="PANTHER" id="PTHR44196">
    <property type="entry name" value="DEHYDROGENASE/REDUCTASE SDR FAMILY MEMBER 7B"/>
    <property type="match status" value="1"/>
</dbReference>
<protein>
    <submittedName>
        <fullName evidence="3">Unannotated protein</fullName>
    </submittedName>
</protein>
<comment type="similarity">
    <text evidence="1">Belongs to the short-chain dehydrogenases/reductases (SDR) family.</text>
</comment>